<sequence>MSVDNEQRQFPGSGRRPHVAEVVVFAILLGWLAMAVSLVDIEYYDGFDSICNARYFLGWIDTYTATRGPLFGLLLVPAELIKGRMGLPPLEVRPHHVLFALLHAGYLIGCYLMARRFFKERGPVLLAFVAAIPTFLFFGYAPFVSHDLFPGLVFLWMLLAVDRFVREPRTALWWGLVLVGAVAPLIKDTYVIFWIIALATQALLAIGDRRGKRSGGSMLRRFGALVGAAAASAIVTVVVLGWALRGVYPEVPFLLRGFRQAVFLLFDAGVKTIEQPAWVYLRNLPAFGLLALALLPFGLMRSWKESRTQRGLVLAWVLAIAAVHLLSLRQVRYLLFVAPVTVFLIVPAARMVWSRRWMAWAAAGIWSIGFLPIQPYAIANAMTKIATPFYRHSEAKEFLEPLHEGDHYRAPIWVNWGLLSFCPPGDTPLAGDVYADLFHLGPHHLADLFPYRPNDVVYLDPQTLPSLPSWPEEAVFIATTRAPQFNPVTWHRGPAGDKFDQEQMVFLARSIVVQPAAGDSTNPSRWVTGDGQPVRIDSATTAGGEAFSVLSSPAFPEDLSPLMPMRALFASSNGIYPVGELGAGKWAIPGTLPAEPRPSSTERVTFRFFERVRHLQYGQTDQD</sequence>
<keyword evidence="1" id="KW-0472">Membrane</keyword>
<keyword evidence="1" id="KW-0812">Transmembrane</keyword>
<gene>
    <name evidence="2" type="ORF">KC729_00550</name>
</gene>
<feature type="transmembrane region" description="Helical" evidence="1">
    <location>
        <begin position="360"/>
        <end position="378"/>
    </location>
</feature>
<accession>A0A956LXN8</accession>
<proteinExistence type="predicted"/>
<feature type="transmembrane region" description="Helical" evidence="1">
    <location>
        <begin position="170"/>
        <end position="186"/>
    </location>
</feature>
<dbReference type="AlphaFoldDB" id="A0A956LXN8"/>
<organism evidence="2 3">
    <name type="scientific">Eiseniibacteriota bacterium</name>
    <dbReference type="NCBI Taxonomy" id="2212470"/>
    <lineage>
        <taxon>Bacteria</taxon>
        <taxon>Candidatus Eiseniibacteriota</taxon>
    </lineage>
</organism>
<feature type="transmembrane region" description="Helical" evidence="1">
    <location>
        <begin position="95"/>
        <end position="112"/>
    </location>
</feature>
<comment type="caution">
    <text evidence="2">The sequence shown here is derived from an EMBL/GenBank/DDBJ whole genome shotgun (WGS) entry which is preliminary data.</text>
</comment>
<reference evidence="2" key="2">
    <citation type="journal article" date="2021" name="Microbiome">
        <title>Successional dynamics and alternative stable states in a saline activated sludge microbial community over 9 years.</title>
        <authorList>
            <person name="Wang Y."/>
            <person name="Ye J."/>
            <person name="Ju F."/>
            <person name="Liu L."/>
            <person name="Boyd J.A."/>
            <person name="Deng Y."/>
            <person name="Parks D.H."/>
            <person name="Jiang X."/>
            <person name="Yin X."/>
            <person name="Woodcroft B.J."/>
            <person name="Tyson G.W."/>
            <person name="Hugenholtz P."/>
            <person name="Polz M.F."/>
            <person name="Zhang T."/>
        </authorList>
    </citation>
    <scope>NUCLEOTIDE SEQUENCE</scope>
    <source>
        <strain evidence="2">HKST-UBA01</strain>
    </source>
</reference>
<evidence type="ECO:0000256" key="1">
    <source>
        <dbReference type="SAM" id="Phobius"/>
    </source>
</evidence>
<feature type="transmembrane region" description="Helical" evidence="1">
    <location>
        <begin position="222"/>
        <end position="244"/>
    </location>
</feature>
<feature type="transmembrane region" description="Helical" evidence="1">
    <location>
        <begin position="20"/>
        <end position="39"/>
    </location>
</feature>
<feature type="transmembrane region" description="Helical" evidence="1">
    <location>
        <begin position="311"/>
        <end position="327"/>
    </location>
</feature>
<evidence type="ECO:0000313" key="2">
    <source>
        <dbReference type="EMBL" id="MCA9726140.1"/>
    </source>
</evidence>
<feature type="transmembrane region" description="Helical" evidence="1">
    <location>
        <begin position="124"/>
        <end position="142"/>
    </location>
</feature>
<reference evidence="2" key="1">
    <citation type="submission" date="2020-04" db="EMBL/GenBank/DDBJ databases">
        <authorList>
            <person name="Zhang T."/>
        </authorList>
    </citation>
    <scope>NUCLEOTIDE SEQUENCE</scope>
    <source>
        <strain evidence="2">HKST-UBA01</strain>
    </source>
</reference>
<dbReference type="EMBL" id="JAGQHR010000005">
    <property type="protein sequence ID" value="MCA9726140.1"/>
    <property type="molecule type" value="Genomic_DNA"/>
</dbReference>
<dbReference type="Proteomes" id="UP000697710">
    <property type="component" value="Unassembled WGS sequence"/>
</dbReference>
<name>A0A956LXN8_UNCEI</name>
<feature type="transmembrane region" description="Helical" evidence="1">
    <location>
        <begin position="279"/>
        <end position="299"/>
    </location>
</feature>
<evidence type="ECO:0000313" key="3">
    <source>
        <dbReference type="Proteomes" id="UP000697710"/>
    </source>
</evidence>
<keyword evidence="1" id="KW-1133">Transmembrane helix</keyword>
<feature type="transmembrane region" description="Helical" evidence="1">
    <location>
        <begin position="192"/>
        <end position="210"/>
    </location>
</feature>
<feature type="transmembrane region" description="Helical" evidence="1">
    <location>
        <begin position="333"/>
        <end position="353"/>
    </location>
</feature>
<feature type="transmembrane region" description="Helical" evidence="1">
    <location>
        <begin position="148"/>
        <end position="165"/>
    </location>
</feature>
<protein>
    <submittedName>
        <fullName evidence="2">Uncharacterized protein</fullName>
    </submittedName>
</protein>